<gene>
    <name evidence="1" type="ORF">S01H4_58168</name>
</gene>
<dbReference type="AlphaFoldDB" id="X1DXA2"/>
<organism evidence="1">
    <name type="scientific">marine sediment metagenome</name>
    <dbReference type="NCBI Taxonomy" id="412755"/>
    <lineage>
        <taxon>unclassified sequences</taxon>
        <taxon>metagenomes</taxon>
        <taxon>ecological metagenomes</taxon>
    </lineage>
</organism>
<proteinExistence type="predicted"/>
<feature type="non-terminal residue" evidence="1">
    <location>
        <position position="35"/>
    </location>
</feature>
<protein>
    <submittedName>
        <fullName evidence="1">Uncharacterized protein</fullName>
    </submittedName>
</protein>
<sequence length="35" mass="3807">MADVFRDADDKWVDTVGDFWDSSSSSESSSSSSSE</sequence>
<comment type="caution">
    <text evidence="1">The sequence shown here is derived from an EMBL/GenBank/DDBJ whole genome shotgun (WGS) entry which is preliminary data.</text>
</comment>
<name>X1DXA2_9ZZZZ</name>
<accession>X1DXA2</accession>
<reference evidence="1" key="1">
    <citation type="journal article" date="2014" name="Front. Microbiol.">
        <title>High frequency of phylogenetically diverse reductive dehalogenase-homologous genes in deep subseafloor sedimentary metagenomes.</title>
        <authorList>
            <person name="Kawai M."/>
            <person name="Futagami T."/>
            <person name="Toyoda A."/>
            <person name="Takaki Y."/>
            <person name="Nishi S."/>
            <person name="Hori S."/>
            <person name="Arai W."/>
            <person name="Tsubouchi T."/>
            <person name="Morono Y."/>
            <person name="Uchiyama I."/>
            <person name="Ito T."/>
            <person name="Fujiyama A."/>
            <person name="Inagaki F."/>
            <person name="Takami H."/>
        </authorList>
    </citation>
    <scope>NUCLEOTIDE SEQUENCE</scope>
    <source>
        <strain evidence="1">Expedition CK06-06</strain>
    </source>
</reference>
<dbReference type="EMBL" id="BART01033949">
    <property type="protein sequence ID" value="GAH12845.1"/>
    <property type="molecule type" value="Genomic_DNA"/>
</dbReference>
<evidence type="ECO:0000313" key="1">
    <source>
        <dbReference type="EMBL" id="GAH12845.1"/>
    </source>
</evidence>